<evidence type="ECO:0000313" key="2">
    <source>
        <dbReference type="EMBL" id="NYD43182.1"/>
    </source>
</evidence>
<accession>A0A7Y9E8Y3</accession>
<dbReference type="Proteomes" id="UP000535511">
    <property type="component" value="Unassembled WGS sequence"/>
</dbReference>
<evidence type="ECO:0000259" key="1">
    <source>
        <dbReference type="Pfam" id="PF18431"/>
    </source>
</evidence>
<protein>
    <recommendedName>
        <fullName evidence="1">Bacterial CdiA-CT RNAse A domain-containing protein</fullName>
    </recommendedName>
</protein>
<proteinExistence type="predicted"/>
<name>A0A7Y9E8Y3_9ACTN</name>
<evidence type="ECO:0000313" key="3">
    <source>
        <dbReference type="Proteomes" id="UP000535511"/>
    </source>
</evidence>
<keyword evidence="3" id="KW-1185">Reference proteome</keyword>
<sequence length="473" mass="48681">MQMVVLQIDGGGYRTAATAFAEANQLTALAATRLRGVLASCGGMAGDDTTSAAFAAAYDAAAAEAVASLADLTDACTSLGHLTRATLDNHTRANSRAVVGGAIVYAGGGLPDAGEDSGYVTVLPWTPTTSRGATPPNLPSQVGWILAHLEGFVWPGADVGRLRRAASAWRAAADALADVEGCCDSAVRGFWLERSPEVPRAVEATGALRARTGAVAASLAALGSACDSYADAVEAKHAEILDLAGWVLEQVVEGVVISVAIGALTGGAGTAAGLAAVAARVAAESPRFAALLEALRVLAEGCAATVRAARDALSSTRLNLVRFKDAAVARSLAQGERGELRLAWTQGRIRGWLKLHERPPGHTIARHVGKTDEELIQRTQQTSGPRVASSFTDEEAAEAAIARALDRDRAGIEAWLASGSGAPHEVDAVTAGLIGRCARPDGLVTDAHGLRVVLIRDATMPEGFHILTAYPTP</sequence>
<gene>
    <name evidence="2" type="ORF">BJZ21_003265</name>
</gene>
<reference evidence="2 3" key="1">
    <citation type="submission" date="2020-07" db="EMBL/GenBank/DDBJ databases">
        <title>Sequencing the genomes of 1000 actinobacteria strains.</title>
        <authorList>
            <person name="Klenk H.-P."/>
        </authorList>
    </citation>
    <scope>NUCLEOTIDE SEQUENCE [LARGE SCALE GENOMIC DNA]</scope>
    <source>
        <strain evidence="2 3">DSM 21350</strain>
    </source>
</reference>
<dbReference type="InterPro" id="IPR041436">
    <property type="entry name" value="RNAse_A_bac"/>
</dbReference>
<feature type="domain" description="Bacterial CdiA-CT RNAse A" evidence="1">
    <location>
        <begin position="361"/>
        <end position="471"/>
    </location>
</feature>
<organism evidence="2 3">
    <name type="scientific">Nocardioides panaciterrulae</name>
    <dbReference type="NCBI Taxonomy" id="661492"/>
    <lineage>
        <taxon>Bacteria</taxon>
        <taxon>Bacillati</taxon>
        <taxon>Actinomycetota</taxon>
        <taxon>Actinomycetes</taxon>
        <taxon>Propionibacteriales</taxon>
        <taxon>Nocardioidaceae</taxon>
        <taxon>Nocardioides</taxon>
    </lineage>
</organism>
<dbReference type="EMBL" id="JACCBG010000001">
    <property type="protein sequence ID" value="NYD43182.1"/>
    <property type="molecule type" value="Genomic_DNA"/>
</dbReference>
<dbReference type="AlphaFoldDB" id="A0A7Y9E8Y3"/>
<dbReference type="CDD" id="cd20684">
    <property type="entry name" value="CdiA-CT_Yk_RNaseA-like"/>
    <property type="match status" value="1"/>
</dbReference>
<comment type="caution">
    <text evidence="2">The sequence shown here is derived from an EMBL/GenBank/DDBJ whole genome shotgun (WGS) entry which is preliminary data.</text>
</comment>
<dbReference type="Pfam" id="PF18431">
    <property type="entry name" value="RNAse_A_bac"/>
    <property type="match status" value="1"/>
</dbReference>